<dbReference type="SUPFAM" id="SSF52833">
    <property type="entry name" value="Thioredoxin-like"/>
    <property type="match status" value="1"/>
</dbReference>
<dbReference type="EMBL" id="JANFNG010000022">
    <property type="protein sequence ID" value="MCQ4083490.1"/>
    <property type="molecule type" value="Genomic_DNA"/>
</dbReference>
<evidence type="ECO:0000259" key="7">
    <source>
        <dbReference type="PROSITE" id="PS51352"/>
    </source>
</evidence>
<name>A0ABT1Q0M3_9ACTN</name>
<evidence type="ECO:0000256" key="5">
    <source>
        <dbReference type="ARBA" id="ARBA00023284"/>
    </source>
</evidence>
<dbReference type="PANTHER" id="PTHR45663:SF11">
    <property type="entry name" value="GEO12009P1"/>
    <property type="match status" value="1"/>
</dbReference>
<dbReference type="Proteomes" id="UP001057702">
    <property type="component" value="Unassembled WGS sequence"/>
</dbReference>
<dbReference type="InterPro" id="IPR036249">
    <property type="entry name" value="Thioredoxin-like_sf"/>
</dbReference>
<evidence type="ECO:0000313" key="8">
    <source>
        <dbReference type="EMBL" id="MCQ4083490.1"/>
    </source>
</evidence>
<dbReference type="Pfam" id="PF00085">
    <property type="entry name" value="Thioredoxin"/>
    <property type="match status" value="1"/>
</dbReference>
<dbReference type="Gene3D" id="3.40.30.10">
    <property type="entry name" value="Glutaredoxin"/>
    <property type="match status" value="1"/>
</dbReference>
<comment type="caution">
    <text evidence="8">The sequence shown here is derived from an EMBL/GenBank/DDBJ whole genome shotgun (WGS) entry which is preliminary data.</text>
</comment>
<reference evidence="8" key="1">
    <citation type="submission" date="2022-06" db="EMBL/GenBank/DDBJ databases">
        <title>Draft genome sequence of Streptomyces sp. RB6PN25 isolated from peat swamp forest in Thailand.</title>
        <authorList>
            <person name="Duangmal K."/>
            <person name="Klaysubun C."/>
        </authorList>
    </citation>
    <scope>NUCLEOTIDE SEQUENCE</scope>
    <source>
        <strain evidence="8">RB6PN25</strain>
    </source>
</reference>
<protein>
    <recommendedName>
        <fullName evidence="6">Thioredoxin</fullName>
    </recommendedName>
</protein>
<proteinExistence type="inferred from homology"/>
<keyword evidence="3" id="KW-0249">Electron transport</keyword>
<evidence type="ECO:0000256" key="1">
    <source>
        <dbReference type="ARBA" id="ARBA00008987"/>
    </source>
</evidence>
<keyword evidence="4" id="KW-1015">Disulfide bond</keyword>
<evidence type="ECO:0000256" key="3">
    <source>
        <dbReference type="ARBA" id="ARBA00022982"/>
    </source>
</evidence>
<keyword evidence="9" id="KW-1185">Reference proteome</keyword>
<dbReference type="PRINTS" id="PR00421">
    <property type="entry name" value="THIOREDOXIN"/>
</dbReference>
<dbReference type="InterPro" id="IPR017937">
    <property type="entry name" value="Thioredoxin_CS"/>
</dbReference>
<dbReference type="PROSITE" id="PS51352">
    <property type="entry name" value="THIOREDOXIN_2"/>
    <property type="match status" value="1"/>
</dbReference>
<dbReference type="NCBIfam" id="TIGR01068">
    <property type="entry name" value="thioredoxin"/>
    <property type="match status" value="1"/>
</dbReference>
<dbReference type="PROSITE" id="PS00194">
    <property type="entry name" value="THIOREDOXIN_1"/>
    <property type="match status" value="1"/>
</dbReference>
<gene>
    <name evidence="8" type="primary">trxA</name>
    <name evidence="8" type="ORF">NGB36_23560</name>
</gene>
<comment type="similarity">
    <text evidence="1">Belongs to the thioredoxin family.</text>
</comment>
<evidence type="ECO:0000256" key="2">
    <source>
        <dbReference type="ARBA" id="ARBA00022448"/>
    </source>
</evidence>
<keyword evidence="5" id="KW-0676">Redox-active center</keyword>
<dbReference type="InterPro" id="IPR013766">
    <property type="entry name" value="Thioredoxin_domain"/>
</dbReference>
<evidence type="ECO:0000256" key="4">
    <source>
        <dbReference type="ARBA" id="ARBA00023157"/>
    </source>
</evidence>
<accession>A0ABT1Q0M3</accession>
<feature type="domain" description="Thioredoxin" evidence="7">
    <location>
        <begin position="22"/>
        <end position="152"/>
    </location>
</feature>
<evidence type="ECO:0000313" key="9">
    <source>
        <dbReference type="Proteomes" id="UP001057702"/>
    </source>
</evidence>
<organism evidence="8 9">
    <name type="scientific">Streptomyces humicola</name>
    <dbReference type="NCBI Taxonomy" id="2953240"/>
    <lineage>
        <taxon>Bacteria</taxon>
        <taxon>Bacillati</taxon>
        <taxon>Actinomycetota</taxon>
        <taxon>Actinomycetes</taxon>
        <taxon>Kitasatosporales</taxon>
        <taxon>Streptomycetaceae</taxon>
        <taxon>Streptomyces</taxon>
    </lineage>
</organism>
<dbReference type="PANTHER" id="PTHR45663">
    <property type="entry name" value="GEO12009P1"/>
    <property type="match status" value="1"/>
</dbReference>
<dbReference type="CDD" id="cd02947">
    <property type="entry name" value="TRX_family"/>
    <property type="match status" value="1"/>
</dbReference>
<keyword evidence="2" id="KW-0813">Transport</keyword>
<dbReference type="InterPro" id="IPR005746">
    <property type="entry name" value="Thioredoxin"/>
</dbReference>
<evidence type="ECO:0000256" key="6">
    <source>
        <dbReference type="NCBIfam" id="TIGR01068"/>
    </source>
</evidence>
<sequence>MGDSRRGVAARARTYTVRCGSCGKGNRIPAAAEGIPKCGNCHSLLPWVVDATDQDFAEIAEQASLPVLVDMWATWCGPCRMVSPALEQVAREMAGRIKLVKVDVDRSPRLQQRFMVQAVPTLLILDRGKEIARQAGAAPPHVLRDWAERALAGRTRPT</sequence>
<dbReference type="RefSeq" id="WP_255922450.1">
    <property type="nucleotide sequence ID" value="NZ_JANFNG010000022.1"/>
</dbReference>
<dbReference type="Gene3D" id="2.30.30.380">
    <property type="entry name" value="Zn-finger domain of Sec23/24"/>
    <property type="match status" value="1"/>
</dbReference>